<organism evidence="6">
    <name type="scientific">Flexilinea flocculi</name>
    <dbReference type="NCBI Taxonomy" id="1678840"/>
    <lineage>
        <taxon>Bacteria</taxon>
        <taxon>Bacillati</taxon>
        <taxon>Chloroflexota</taxon>
        <taxon>Anaerolineae</taxon>
        <taxon>Anaerolineales</taxon>
        <taxon>Anaerolineaceae</taxon>
        <taxon>Flexilinea</taxon>
    </lineage>
</organism>
<dbReference type="GO" id="GO:0016491">
    <property type="term" value="F:oxidoreductase activity"/>
    <property type="evidence" value="ECO:0007669"/>
    <property type="project" value="UniProtKB-KW"/>
</dbReference>
<dbReference type="SUPFAM" id="SSF51905">
    <property type="entry name" value="FAD/NAD(P)-binding domain"/>
    <property type="match status" value="1"/>
</dbReference>
<protein>
    <submittedName>
        <fullName evidence="6">Phytoene desaturase</fullName>
    </submittedName>
</protein>
<comment type="similarity">
    <text evidence="4">Belongs to the carotenoid/retinoid oxidoreductase family.</text>
</comment>
<dbReference type="PANTHER" id="PTHR43734">
    <property type="entry name" value="PHYTOENE DESATURASE"/>
    <property type="match status" value="1"/>
</dbReference>
<evidence type="ECO:0000256" key="1">
    <source>
        <dbReference type="ARBA" id="ARBA00004829"/>
    </source>
</evidence>
<name>A0A0K8P9R4_9CHLR</name>
<sequence>MKPLRIVIIGSGLGGLAAGIRLVSEGYQVTILEKNTLPGGCLRTKEINGFRFNYGAEVITAPFLFDQLFEQAGKNRHDYFDLLPFEPVFQVIFPGEKRFAFFSDPQKTLQWNNLFSQEEERALLSYFQANEEIFNDVFFDYCSKPIQDSQLRSFFPFLPQKLQNQKSSLQVAEAYYKTPELQLVFGFWPLLAGGDPRESGSLFRIIPSIFSHWGASIPVGGMKRVLNSLLSVFLEQGGEILYNSEVQEIQIFNRTVSGVRLIDGSIYHADIVISDVDALTTFRFLIDSDKNKYSSVSQAKTKNPGISVFSYHLGLDCTLEEKISLAGCNFIFPNHFDAFLSDLFHRKTLSSDPFFLLKIPAKTDLYAAPHGFEALSVVIPVPNLASDISWERESYLFRTHVLELIQDYFVTDLRKHILFEDYSDPVRMWTENRSYLGAAFSAMPSSAKKNDHRFPNRCKDIRNLYLVGAGTHPGPSIPGVLMGAANAVSQIKADFS</sequence>
<gene>
    <name evidence="6" type="ORF">ATC1_11166</name>
</gene>
<proteinExistence type="inferred from homology"/>
<dbReference type="PANTHER" id="PTHR43734:SF3">
    <property type="entry name" value="B-CAROTENE KETOLASE"/>
    <property type="match status" value="1"/>
</dbReference>
<feature type="domain" description="Amine oxidase" evidence="5">
    <location>
        <begin position="13"/>
        <end position="274"/>
    </location>
</feature>
<evidence type="ECO:0000313" key="6">
    <source>
        <dbReference type="EMBL" id="GAP39244.1"/>
    </source>
</evidence>
<keyword evidence="2 4" id="KW-0125">Carotenoid biosynthesis</keyword>
<evidence type="ECO:0000256" key="3">
    <source>
        <dbReference type="ARBA" id="ARBA00023002"/>
    </source>
</evidence>
<reference evidence="6" key="1">
    <citation type="journal article" date="2015" name="Genome Announc.">
        <title>Draft Genome Sequence of Anaerolineae Strain TC1, a Novel Isolate from a Methanogenic Wastewater Treatment System.</title>
        <authorList>
            <person name="Matsuura N."/>
            <person name="Tourlousse D.M."/>
            <person name="Sun L."/>
            <person name="Toyonaga M."/>
            <person name="Kuroda K."/>
            <person name="Ohashi A."/>
            <person name="Cruz R."/>
            <person name="Yamaguchi T."/>
            <person name="Sekiguchi Y."/>
        </authorList>
    </citation>
    <scope>NUCLEOTIDE SEQUENCE [LARGE SCALE GENOMIC DNA]</scope>
    <source>
        <strain evidence="6">TC1</strain>
    </source>
</reference>
<dbReference type="InterPro" id="IPR014105">
    <property type="entry name" value="Carotenoid/retinoid_OxRdtase"/>
</dbReference>
<dbReference type="RefSeq" id="WP_062277183.1">
    <property type="nucleotide sequence ID" value="NZ_DF968179.1"/>
</dbReference>
<dbReference type="InterPro" id="IPR036188">
    <property type="entry name" value="FAD/NAD-bd_sf"/>
</dbReference>
<evidence type="ECO:0000259" key="5">
    <source>
        <dbReference type="Pfam" id="PF01593"/>
    </source>
</evidence>
<evidence type="ECO:0000256" key="2">
    <source>
        <dbReference type="ARBA" id="ARBA00022746"/>
    </source>
</evidence>
<dbReference type="OrthoDB" id="9814556at2"/>
<accession>A0A0K8P9R4</accession>
<dbReference type="NCBIfam" id="TIGR02734">
    <property type="entry name" value="crtI_fam"/>
    <property type="match status" value="1"/>
</dbReference>
<evidence type="ECO:0000313" key="7">
    <source>
        <dbReference type="Proteomes" id="UP000053370"/>
    </source>
</evidence>
<dbReference type="InterPro" id="IPR002937">
    <property type="entry name" value="Amino_oxidase"/>
</dbReference>
<dbReference type="EMBL" id="DF968179">
    <property type="protein sequence ID" value="GAP39244.1"/>
    <property type="molecule type" value="Genomic_DNA"/>
</dbReference>
<evidence type="ECO:0000256" key="4">
    <source>
        <dbReference type="RuleBase" id="RU362075"/>
    </source>
</evidence>
<dbReference type="AlphaFoldDB" id="A0A0K8P9R4"/>
<dbReference type="STRING" id="1678840.ATC1_11166"/>
<dbReference type="Proteomes" id="UP000053370">
    <property type="component" value="Unassembled WGS sequence"/>
</dbReference>
<dbReference type="Pfam" id="PF01593">
    <property type="entry name" value="Amino_oxidase"/>
    <property type="match status" value="1"/>
</dbReference>
<comment type="pathway">
    <text evidence="1 4">Carotenoid biosynthesis.</text>
</comment>
<dbReference type="GO" id="GO:0016117">
    <property type="term" value="P:carotenoid biosynthetic process"/>
    <property type="evidence" value="ECO:0007669"/>
    <property type="project" value="UniProtKB-KW"/>
</dbReference>
<keyword evidence="3 4" id="KW-0560">Oxidoreductase</keyword>
<keyword evidence="7" id="KW-1185">Reference proteome</keyword>
<dbReference type="Gene3D" id="3.50.50.60">
    <property type="entry name" value="FAD/NAD(P)-binding domain"/>
    <property type="match status" value="2"/>
</dbReference>